<reference evidence="3 4" key="1">
    <citation type="submission" date="2024-09" db="EMBL/GenBank/DDBJ databases">
        <title>Novel species of the genus Pelomonas and Roseateles isolated from streams.</title>
        <authorList>
            <person name="Lu H."/>
        </authorList>
    </citation>
    <scope>NUCLEOTIDE SEQUENCE [LARGE SCALE GENOMIC DNA]</scope>
    <source>
        <strain evidence="3 4">BYS96W</strain>
    </source>
</reference>
<protein>
    <submittedName>
        <fullName evidence="3">Uncharacterized protein</fullName>
    </submittedName>
</protein>
<organism evidence="3 4">
    <name type="scientific">Pelomonas nitida</name>
    <dbReference type="NCBI Taxonomy" id="3299027"/>
    <lineage>
        <taxon>Bacteria</taxon>
        <taxon>Pseudomonadati</taxon>
        <taxon>Pseudomonadota</taxon>
        <taxon>Betaproteobacteria</taxon>
        <taxon>Burkholderiales</taxon>
        <taxon>Sphaerotilaceae</taxon>
        <taxon>Roseateles</taxon>
    </lineage>
</organism>
<proteinExistence type="predicted"/>
<evidence type="ECO:0000256" key="2">
    <source>
        <dbReference type="SAM" id="SignalP"/>
    </source>
</evidence>
<comment type="caution">
    <text evidence="3">The sequence shown here is derived from an EMBL/GenBank/DDBJ whole genome shotgun (WGS) entry which is preliminary data.</text>
</comment>
<feature type="signal peptide" evidence="2">
    <location>
        <begin position="1"/>
        <end position="19"/>
    </location>
</feature>
<dbReference type="Proteomes" id="UP001606305">
    <property type="component" value="Unassembled WGS sequence"/>
</dbReference>
<keyword evidence="2" id="KW-0732">Signal</keyword>
<feature type="region of interest" description="Disordered" evidence="1">
    <location>
        <begin position="94"/>
        <end position="116"/>
    </location>
</feature>
<evidence type="ECO:0000313" key="4">
    <source>
        <dbReference type="Proteomes" id="UP001606305"/>
    </source>
</evidence>
<dbReference type="EMBL" id="JBIGIA010000016">
    <property type="protein sequence ID" value="MFG6458903.1"/>
    <property type="molecule type" value="Genomic_DNA"/>
</dbReference>
<name>A0ABW7GAG2_9BURK</name>
<gene>
    <name evidence="3" type="ORF">ACG00X_18865</name>
</gene>
<keyword evidence="4" id="KW-1185">Reference proteome</keyword>
<feature type="chain" id="PRO_5046637881" evidence="2">
    <location>
        <begin position="20"/>
        <end position="116"/>
    </location>
</feature>
<accession>A0ABW7GAG2</accession>
<dbReference type="RefSeq" id="WP_394490344.1">
    <property type="nucleotide sequence ID" value="NZ_JBIGIA010000016.1"/>
</dbReference>
<evidence type="ECO:0000313" key="3">
    <source>
        <dbReference type="EMBL" id="MFG6458903.1"/>
    </source>
</evidence>
<evidence type="ECO:0000256" key="1">
    <source>
        <dbReference type="SAM" id="MobiDB-lite"/>
    </source>
</evidence>
<sequence>MRTLVVAVATLVTALPASAATTPADFALASLREGCSQSYASYIAKYPAGTEAPAFAGERIKGDMRYYNDAKACTEEQYAAYLEKADPATVALAHPSAAGKKAPAKKPATAAPAKPN</sequence>